<protein>
    <submittedName>
        <fullName evidence="3">MBL fold metallo-hydrolase</fullName>
    </submittedName>
</protein>
<dbReference type="InterPro" id="IPR036866">
    <property type="entry name" value="RibonucZ/Hydroxyglut_hydro"/>
</dbReference>
<dbReference type="Gene3D" id="3.60.15.10">
    <property type="entry name" value="Ribonuclease Z/Hydroxyacylglutathione hydrolase-like"/>
    <property type="match status" value="1"/>
</dbReference>
<keyword evidence="4" id="KW-1185">Reference proteome</keyword>
<evidence type="ECO:0000256" key="1">
    <source>
        <dbReference type="ARBA" id="ARBA00005250"/>
    </source>
</evidence>
<proteinExistence type="inferred from homology"/>
<evidence type="ECO:0000313" key="4">
    <source>
        <dbReference type="Proteomes" id="UP001597102"/>
    </source>
</evidence>
<reference evidence="4" key="1">
    <citation type="journal article" date="2019" name="Int. J. Syst. Evol. Microbiol.">
        <title>The Global Catalogue of Microorganisms (GCM) 10K type strain sequencing project: providing services to taxonomists for standard genome sequencing and annotation.</title>
        <authorList>
            <consortium name="The Broad Institute Genomics Platform"/>
            <consortium name="The Broad Institute Genome Sequencing Center for Infectious Disease"/>
            <person name="Wu L."/>
            <person name="Ma J."/>
        </authorList>
    </citation>
    <scope>NUCLEOTIDE SEQUENCE [LARGE SCALE GENOMIC DNA]</scope>
    <source>
        <strain evidence="4">CCUG 61697</strain>
    </source>
</reference>
<dbReference type="Pfam" id="PF00753">
    <property type="entry name" value="Lactamase_B"/>
    <property type="match status" value="1"/>
</dbReference>
<dbReference type="SUPFAM" id="SSF56281">
    <property type="entry name" value="Metallo-hydrolase/oxidoreductase"/>
    <property type="match status" value="1"/>
</dbReference>
<dbReference type="Proteomes" id="UP001597102">
    <property type="component" value="Unassembled WGS sequence"/>
</dbReference>
<dbReference type="SMART" id="SM00849">
    <property type="entry name" value="Lactamase_B"/>
    <property type="match status" value="1"/>
</dbReference>
<dbReference type="PANTHER" id="PTHR42951">
    <property type="entry name" value="METALLO-BETA-LACTAMASE DOMAIN-CONTAINING"/>
    <property type="match status" value="1"/>
</dbReference>
<dbReference type="InterPro" id="IPR001279">
    <property type="entry name" value="Metallo-B-lactamas"/>
</dbReference>
<comment type="caution">
    <text evidence="3">The sequence shown here is derived from an EMBL/GenBank/DDBJ whole genome shotgun (WGS) entry which is preliminary data.</text>
</comment>
<feature type="domain" description="Metallo-beta-lactamase" evidence="2">
    <location>
        <begin position="43"/>
        <end position="216"/>
    </location>
</feature>
<gene>
    <name evidence="3" type="ORF">ACFQ2F_04360</name>
</gene>
<organism evidence="3 4">
    <name type="scientific">Methyloligella solikamskensis</name>
    <dbReference type="NCBI Taxonomy" id="1177756"/>
    <lineage>
        <taxon>Bacteria</taxon>
        <taxon>Pseudomonadati</taxon>
        <taxon>Pseudomonadota</taxon>
        <taxon>Alphaproteobacteria</taxon>
        <taxon>Hyphomicrobiales</taxon>
        <taxon>Hyphomicrobiaceae</taxon>
        <taxon>Methyloligella</taxon>
    </lineage>
</organism>
<dbReference type="RefSeq" id="WP_379086239.1">
    <property type="nucleotide sequence ID" value="NZ_JBHTJO010000001.1"/>
</dbReference>
<accession>A0ABW3J869</accession>
<dbReference type="EMBL" id="JBHTJO010000001">
    <property type="protein sequence ID" value="MFD0986324.1"/>
    <property type="molecule type" value="Genomic_DNA"/>
</dbReference>
<evidence type="ECO:0000259" key="2">
    <source>
        <dbReference type="SMART" id="SM00849"/>
    </source>
</evidence>
<sequence>MTEHLRILEPYPGIFAYYDGRVPGKRLHSDEPNWLDDGAFKLGIASYSIISGEEALIYDTHISLDHARAVRRHVEAQGAKTLTVVLSHFHDDHVAGNEVFADCEIIANEETARLLEAERANFAQAKPPIDPLVMPNRLFVSDLSLTIGDVPVELRRFEIHSADATVMWLPERKLLFAGDTLEDTATYVADPDRLKTHLIELDRLAEYPAVKILPCHGDADRIAAGGYDPSFIDATRSYISKLLALPADAKPRLADLMADEIANGSLIYLPEYEEVHAENLAALRG</sequence>
<comment type="similarity">
    <text evidence="1">Belongs to the metallo-beta-lactamase superfamily. Class-B beta-lactamase family.</text>
</comment>
<name>A0ABW3J869_9HYPH</name>
<dbReference type="InterPro" id="IPR050855">
    <property type="entry name" value="NDM-1-like"/>
</dbReference>
<dbReference type="PANTHER" id="PTHR42951:SF4">
    <property type="entry name" value="ACYL-COENZYME A THIOESTERASE MBLAC2"/>
    <property type="match status" value="1"/>
</dbReference>
<evidence type="ECO:0000313" key="3">
    <source>
        <dbReference type="EMBL" id="MFD0986324.1"/>
    </source>
</evidence>